<accession>A0A654M1Y2</accession>
<organism evidence="6 7">
    <name type="scientific">Candidatus Nitrosocosmicus oleophilus</name>
    <dbReference type="NCBI Taxonomy" id="1353260"/>
    <lineage>
        <taxon>Archaea</taxon>
        <taxon>Nitrososphaerota</taxon>
        <taxon>Nitrososphaeria</taxon>
        <taxon>Nitrososphaerales</taxon>
        <taxon>Nitrososphaeraceae</taxon>
        <taxon>Candidatus Nitrosocosmicus</taxon>
    </lineage>
</organism>
<feature type="transmembrane region" description="Helical" evidence="5">
    <location>
        <begin position="263"/>
        <end position="287"/>
    </location>
</feature>
<name>A0A654M1Y2_9ARCH</name>
<feature type="transmembrane region" description="Helical" evidence="5">
    <location>
        <begin position="12"/>
        <end position="34"/>
    </location>
</feature>
<dbReference type="GO" id="GO:0016829">
    <property type="term" value="F:lyase activity"/>
    <property type="evidence" value="ECO:0007669"/>
    <property type="project" value="UniProtKB-KW"/>
</dbReference>
<evidence type="ECO:0000256" key="3">
    <source>
        <dbReference type="ARBA" id="ARBA00022989"/>
    </source>
</evidence>
<evidence type="ECO:0000313" key="7">
    <source>
        <dbReference type="Proteomes" id="UP000058925"/>
    </source>
</evidence>
<protein>
    <submittedName>
        <fullName evidence="6">Formate hydrogenlyase subunit 4</fullName>
    </submittedName>
</protein>
<feature type="transmembrane region" description="Helical" evidence="5">
    <location>
        <begin position="107"/>
        <end position="126"/>
    </location>
</feature>
<dbReference type="GeneID" id="60423455"/>
<feature type="transmembrane region" description="Helical" evidence="5">
    <location>
        <begin position="79"/>
        <end position="101"/>
    </location>
</feature>
<proteinExistence type="predicted"/>
<keyword evidence="2 5" id="KW-0812">Transmembrane</keyword>
<feature type="transmembrane region" description="Helical" evidence="5">
    <location>
        <begin position="170"/>
        <end position="196"/>
    </location>
</feature>
<keyword evidence="3 5" id="KW-1133">Transmembrane helix</keyword>
<dbReference type="Pfam" id="PF00146">
    <property type="entry name" value="NADHdh"/>
    <property type="match status" value="1"/>
</dbReference>
<dbReference type="KEGG" id="taa:NMY3_03652"/>
<comment type="subcellular location">
    <subcellularLocation>
        <location evidence="1">Membrane</location>
        <topology evidence="1">Multi-pass membrane protein</topology>
    </subcellularLocation>
</comment>
<dbReference type="AlphaFoldDB" id="A0A654M1Y2"/>
<feature type="transmembrane region" description="Helical" evidence="5">
    <location>
        <begin position="299"/>
        <end position="318"/>
    </location>
</feature>
<evidence type="ECO:0000256" key="1">
    <source>
        <dbReference type="ARBA" id="ARBA00004141"/>
    </source>
</evidence>
<dbReference type="Proteomes" id="UP000058925">
    <property type="component" value="Chromosome"/>
</dbReference>
<dbReference type="InterPro" id="IPR001694">
    <property type="entry name" value="NADH_UbQ_OxRdtase_su1/FPO"/>
</dbReference>
<dbReference type="EMBL" id="CP012850">
    <property type="protein sequence ID" value="ALI37834.1"/>
    <property type="molecule type" value="Genomic_DNA"/>
</dbReference>
<dbReference type="RefSeq" id="WP_231100137.1">
    <property type="nucleotide sequence ID" value="NZ_CP012850.1"/>
</dbReference>
<evidence type="ECO:0000256" key="2">
    <source>
        <dbReference type="ARBA" id="ARBA00022692"/>
    </source>
</evidence>
<reference evidence="7" key="1">
    <citation type="submission" date="2015-10" db="EMBL/GenBank/DDBJ databases">
        <title>Niche specialization of a soil ammonia-oxidizing archaeon, Candidatus Nitrosocosmicus oleophilus.</title>
        <authorList>
            <person name="Jung M.-Y."/>
            <person name="Rhee S.-K."/>
        </authorList>
    </citation>
    <scope>NUCLEOTIDE SEQUENCE [LARGE SCALE GENOMIC DNA]</scope>
    <source>
        <strain evidence="7">MY3</strain>
    </source>
</reference>
<sequence>MMPVETSASASGILIGIIQFLIIIILAPLLTGIMRKIKAITQKRTGPSIFQPYFNLLKLIRKDEVISEDSSWIFRFSPWIIFSSTLVIAFFVPIFVAYPQFGIGGDIILVIGLFGLSRFFLMLAGLDVSSSFGGIGVSREMMISSLIEPALFLALFTLAVIYGSTNIDTIVYHAATSSIMISASLLFSLFGFFIIVMAETGKLPFDNPTTHLELTMVHEAMVLEFSGKRLALIELSQSIKQILLLSLLINFFVPWGLSTSFSLYEIIVGFMVFFLKLISLGILIAYIETKVAKWRLFRIPDLIILSMASGLMGMIFLYI</sequence>
<keyword evidence="4 5" id="KW-0472">Membrane</keyword>
<feature type="transmembrane region" description="Helical" evidence="5">
    <location>
        <begin position="146"/>
        <end position="164"/>
    </location>
</feature>
<gene>
    <name evidence="6" type="primary">hycD</name>
    <name evidence="6" type="ORF">NMY3_03652</name>
</gene>
<evidence type="ECO:0000256" key="5">
    <source>
        <dbReference type="SAM" id="Phobius"/>
    </source>
</evidence>
<keyword evidence="7" id="KW-1185">Reference proteome</keyword>
<evidence type="ECO:0000313" key="6">
    <source>
        <dbReference type="EMBL" id="ALI37834.1"/>
    </source>
</evidence>
<dbReference type="PANTHER" id="PTHR43359">
    <property type="entry name" value="FORMATE HYDROGENLYASE SUBUNIT 4"/>
    <property type="match status" value="1"/>
</dbReference>
<evidence type="ECO:0000256" key="4">
    <source>
        <dbReference type="ARBA" id="ARBA00023136"/>
    </source>
</evidence>
<keyword evidence="6" id="KW-0456">Lyase</keyword>
<dbReference type="PANTHER" id="PTHR43359:SF1">
    <property type="entry name" value="FORMATE HYDROGENLYASE SUBUNIT 4-RELATED"/>
    <property type="match status" value="1"/>
</dbReference>
<dbReference type="InterPro" id="IPR052561">
    <property type="entry name" value="ComplexI_Subunit1"/>
</dbReference>
<dbReference type="GO" id="GO:0005886">
    <property type="term" value="C:plasma membrane"/>
    <property type="evidence" value="ECO:0007669"/>
    <property type="project" value="TreeGrafter"/>
</dbReference>